<dbReference type="PRINTS" id="PR00039">
    <property type="entry name" value="HTHLYSR"/>
</dbReference>
<organism evidence="6 7">
    <name type="scientific">Bosea eneae</name>
    <dbReference type="NCBI Taxonomy" id="151454"/>
    <lineage>
        <taxon>Bacteria</taxon>
        <taxon>Pseudomonadati</taxon>
        <taxon>Pseudomonadota</taxon>
        <taxon>Alphaproteobacteria</taxon>
        <taxon>Hyphomicrobiales</taxon>
        <taxon>Boseaceae</taxon>
        <taxon>Bosea</taxon>
    </lineage>
</organism>
<dbReference type="SUPFAM" id="SSF53850">
    <property type="entry name" value="Periplasmic binding protein-like II"/>
    <property type="match status" value="1"/>
</dbReference>
<keyword evidence="7" id="KW-1185">Reference proteome</keyword>
<dbReference type="PANTHER" id="PTHR30126:SF94">
    <property type="entry name" value="LYSR FAMILY TRANSCRIPTIONAL REGULATOR"/>
    <property type="match status" value="1"/>
</dbReference>
<dbReference type="InterPro" id="IPR036390">
    <property type="entry name" value="WH_DNA-bd_sf"/>
</dbReference>
<keyword evidence="3" id="KW-0238">DNA-binding</keyword>
<dbReference type="Gene3D" id="3.40.190.10">
    <property type="entry name" value="Periplasmic binding protein-like II"/>
    <property type="match status" value="2"/>
</dbReference>
<evidence type="ECO:0000256" key="4">
    <source>
        <dbReference type="ARBA" id="ARBA00023163"/>
    </source>
</evidence>
<evidence type="ECO:0000259" key="5">
    <source>
        <dbReference type="PROSITE" id="PS50931"/>
    </source>
</evidence>
<comment type="caution">
    <text evidence="6">The sequence shown here is derived from an EMBL/GenBank/DDBJ whole genome shotgun (WGS) entry which is preliminary data.</text>
</comment>
<keyword evidence="2" id="KW-0805">Transcription regulation</keyword>
<proteinExistence type="inferred from homology"/>
<dbReference type="Gene3D" id="1.10.10.10">
    <property type="entry name" value="Winged helix-like DNA-binding domain superfamily/Winged helix DNA-binding domain"/>
    <property type="match status" value="1"/>
</dbReference>
<evidence type="ECO:0000256" key="2">
    <source>
        <dbReference type="ARBA" id="ARBA00023015"/>
    </source>
</evidence>
<dbReference type="InterPro" id="IPR000847">
    <property type="entry name" value="LysR_HTH_N"/>
</dbReference>
<dbReference type="PROSITE" id="PS50931">
    <property type="entry name" value="HTH_LYSR"/>
    <property type="match status" value="1"/>
</dbReference>
<dbReference type="RefSeq" id="WP_377799576.1">
    <property type="nucleotide sequence ID" value="NZ_JBHSLW010000027.1"/>
</dbReference>
<feature type="domain" description="HTH lysR-type" evidence="5">
    <location>
        <begin position="2"/>
        <end position="59"/>
    </location>
</feature>
<evidence type="ECO:0000256" key="1">
    <source>
        <dbReference type="ARBA" id="ARBA00009437"/>
    </source>
</evidence>
<accession>A0ABW0IVV2</accession>
<dbReference type="PANTHER" id="PTHR30126">
    <property type="entry name" value="HTH-TYPE TRANSCRIPTIONAL REGULATOR"/>
    <property type="match status" value="1"/>
</dbReference>
<dbReference type="Pfam" id="PF00126">
    <property type="entry name" value="HTH_1"/>
    <property type="match status" value="1"/>
</dbReference>
<dbReference type="EMBL" id="JBHSLW010000027">
    <property type="protein sequence ID" value="MFC5421236.1"/>
    <property type="molecule type" value="Genomic_DNA"/>
</dbReference>
<gene>
    <name evidence="6" type="ORF">ACFPOB_16890</name>
</gene>
<protein>
    <submittedName>
        <fullName evidence="6">LysR family transcriptional regulator</fullName>
    </submittedName>
</protein>
<reference evidence="7" key="1">
    <citation type="journal article" date="2019" name="Int. J. Syst. Evol. Microbiol.">
        <title>The Global Catalogue of Microorganisms (GCM) 10K type strain sequencing project: providing services to taxonomists for standard genome sequencing and annotation.</title>
        <authorList>
            <consortium name="The Broad Institute Genomics Platform"/>
            <consortium name="The Broad Institute Genome Sequencing Center for Infectious Disease"/>
            <person name="Wu L."/>
            <person name="Ma J."/>
        </authorList>
    </citation>
    <scope>NUCLEOTIDE SEQUENCE [LARGE SCALE GENOMIC DNA]</scope>
    <source>
        <strain evidence="7">NCAIM B.01391</strain>
    </source>
</reference>
<evidence type="ECO:0000313" key="7">
    <source>
        <dbReference type="Proteomes" id="UP001596053"/>
    </source>
</evidence>
<keyword evidence="4" id="KW-0804">Transcription</keyword>
<dbReference type="SUPFAM" id="SSF46785">
    <property type="entry name" value="Winged helix' DNA-binding domain"/>
    <property type="match status" value="1"/>
</dbReference>
<evidence type="ECO:0000256" key="3">
    <source>
        <dbReference type="ARBA" id="ARBA00023125"/>
    </source>
</evidence>
<dbReference type="Pfam" id="PF03466">
    <property type="entry name" value="LysR_substrate"/>
    <property type="match status" value="1"/>
</dbReference>
<name>A0ABW0IVV2_9HYPH</name>
<evidence type="ECO:0000313" key="6">
    <source>
        <dbReference type="EMBL" id="MFC5421236.1"/>
    </source>
</evidence>
<comment type="similarity">
    <text evidence="1">Belongs to the LysR transcriptional regulatory family.</text>
</comment>
<dbReference type="InterPro" id="IPR036388">
    <property type="entry name" value="WH-like_DNA-bd_sf"/>
</dbReference>
<sequence length="290" mass="31439">MLNLMQVQTFLAVIDEGGIQSAAERLACSQPAVSQHLRKLEEFVGVPLVVRNRSRALPTRDGEIFLPRARALLAAAERARTLVADRRLVVHASGNVGVFLAPRLVARFEREIGRPEAVDLVIGTNRGAVDALVSGEADVVLTEWSEEHPAVEWLNWRREKLVVIAAPEHPLAARRHIPRQALFDHPIIGGEPGTGTGRALAGVFGADVGHLRMARQLGSTAAVKEAVKANLGLSVVLAYAVDEDVKAGTLVRLDLEEVDIYKTLHIGVARESPQSSMARRFLAFCRASAT</sequence>
<dbReference type="Proteomes" id="UP001596053">
    <property type="component" value="Unassembled WGS sequence"/>
</dbReference>
<dbReference type="InterPro" id="IPR005119">
    <property type="entry name" value="LysR_subst-bd"/>
</dbReference>